<keyword evidence="6" id="KW-0963">Cytoplasm</keyword>
<dbReference type="InterPro" id="IPR004524">
    <property type="entry name" value="Asp-tRNA-ligase_1"/>
</dbReference>
<comment type="subcellular location">
    <subcellularLocation>
        <location evidence="6">Cytoplasm</location>
    </subcellularLocation>
</comment>
<dbReference type="PROSITE" id="PS50862">
    <property type="entry name" value="AA_TRNA_LIGASE_II"/>
    <property type="match status" value="1"/>
</dbReference>
<evidence type="ECO:0000256" key="5">
    <source>
        <dbReference type="ARBA" id="ARBA00023146"/>
    </source>
</evidence>
<keyword evidence="4 6" id="KW-0648">Protein biosynthesis</keyword>
<evidence type="ECO:0000256" key="2">
    <source>
        <dbReference type="ARBA" id="ARBA00022741"/>
    </source>
</evidence>
<gene>
    <name evidence="6" type="primary">aspS</name>
    <name evidence="8" type="ORF">UR93_C0001G0045</name>
</gene>
<dbReference type="HAMAP" id="MF_00044">
    <property type="entry name" value="Asp_tRNA_synth_type1"/>
    <property type="match status" value="1"/>
</dbReference>
<protein>
    <recommendedName>
        <fullName evidence="6">Aspartate--tRNA(Asp/Asn) ligase</fullName>
        <ecNumber evidence="6">6.1.1.23</ecNumber>
    </recommendedName>
    <alternativeName>
        <fullName evidence="6">Aspartyl-tRNA synthetase</fullName>
        <shortName evidence="6">AspRS</shortName>
    </alternativeName>
    <alternativeName>
        <fullName evidence="6">Non-discriminating aspartyl-tRNA synthetase</fullName>
        <shortName evidence="6">ND-AspRS</shortName>
    </alternativeName>
</protein>
<proteinExistence type="inferred from homology"/>
<feature type="domain" description="Aminoacyl-transfer RNA synthetases class-II family profile" evidence="7">
    <location>
        <begin position="146"/>
        <end position="428"/>
    </location>
</feature>
<dbReference type="STRING" id="1618333.UR93_C0001G0045"/>
<comment type="caution">
    <text evidence="8">The sequence shown here is derived from an EMBL/GenBank/DDBJ whole genome shotgun (WGS) entry which is preliminary data.</text>
</comment>
<comment type="similarity">
    <text evidence="6">Belongs to the class-II aminoacyl-tRNA synthetase family. Type 1 subfamily.</text>
</comment>
<dbReference type="Proteomes" id="UP000034316">
    <property type="component" value="Unassembled WGS sequence"/>
</dbReference>
<dbReference type="EMBL" id="LBRB01000001">
    <property type="protein sequence ID" value="KKP89213.1"/>
    <property type="molecule type" value="Genomic_DNA"/>
</dbReference>
<dbReference type="SUPFAM" id="SSF55681">
    <property type="entry name" value="Class II aaRS and biotin synthetases"/>
    <property type="match status" value="1"/>
</dbReference>
<keyword evidence="1 6" id="KW-0436">Ligase</keyword>
<comment type="catalytic activity">
    <reaction evidence="6">
        <text>tRNA(Asx) + L-aspartate + ATP = L-aspartyl-tRNA(Asx) + AMP + diphosphate</text>
        <dbReference type="Rhea" id="RHEA:18349"/>
        <dbReference type="Rhea" id="RHEA-COMP:9710"/>
        <dbReference type="Rhea" id="RHEA-COMP:9711"/>
        <dbReference type="ChEBI" id="CHEBI:29991"/>
        <dbReference type="ChEBI" id="CHEBI:30616"/>
        <dbReference type="ChEBI" id="CHEBI:33019"/>
        <dbReference type="ChEBI" id="CHEBI:78442"/>
        <dbReference type="ChEBI" id="CHEBI:78516"/>
        <dbReference type="ChEBI" id="CHEBI:456215"/>
        <dbReference type="EC" id="6.1.1.23"/>
    </reaction>
</comment>
<dbReference type="CDD" id="cd00777">
    <property type="entry name" value="AspRS_core"/>
    <property type="match status" value="1"/>
</dbReference>
<dbReference type="GO" id="GO:0005737">
    <property type="term" value="C:cytoplasm"/>
    <property type="evidence" value="ECO:0007669"/>
    <property type="project" value="UniProtKB-SubCell"/>
</dbReference>
<comment type="caution">
    <text evidence="6">Lacks conserved residue(s) required for the propagation of feature annotation.</text>
</comment>
<dbReference type="InterPro" id="IPR012340">
    <property type="entry name" value="NA-bd_OB-fold"/>
</dbReference>
<evidence type="ECO:0000256" key="4">
    <source>
        <dbReference type="ARBA" id="ARBA00022917"/>
    </source>
</evidence>
<dbReference type="PATRIC" id="fig|1618333.3.peg.49"/>
<reference evidence="8 9" key="1">
    <citation type="journal article" date="2015" name="Nature">
        <title>rRNA introns, odd ribosomes, and small enigmatic genomes across a large radiation of phyla.</title>
        <authorList>
            <person name="Brown C.T."/>
            <person name="Hug L.A."/>
            <person name="Thomas B.C."/>
            <person name="Sharon I."/>
            <person name="Castelle C.J."/>
            <person name="Singh A."/>
            <person name="Wilkins M.J."/>
            <person name="Williams K.H."/>
            <person name="Banfield J.F."/>
        </authorList>
    </citation>
    <scope>NUCLEOTIDE SEQUENCE [LARGE SCALE GENOMIC DNA]</scope>
</reference>
<dbReference type="PRINTS" id="PR01042">
    <property type="entry name" value="TRNASYNTHASP"/>
</dbReference>
<feature type="site" description="Important for tRNA non-discrimination" evidence="6">
    <location>
        <position position="29"/>
    </location>
</feature>
<evidence type="ECO:0000256" key="6">
    <source>
        <dbReference type="HAMAP-Rule" id="MF_00044"/>
    </source>
</evidence>
<keyword evidence="3 6" id="KW-0067">ATP-binding</keyword>
<dbReference type="PANTHER" id="PTHR22594">
    <property type="entry name" value="ASPARTYL/LYSYL-TRNA SYNTHETASE"/>
    <property type="match status" value="1"/>
</dbReference>
<feature type="binding site" evidence="6">
    <location>
        <position position="217"/>
    </location>
    <ligand>
        <name>L-aspartate</name>
        <dbReference type="ChEBI" id="CHEBI:29991"/>
    </ligand>
</feature>
<dbReference type="InterPro" id="IPR004364">
    <property type="entry name" value="Aa-tRNA-synt_II"/>
</dbReference>
<evidence type="ECO:0000256" key="1">
    <source>
        <dbReference type="ARBA" id="ARBA00022598"/>
    </source>
</evidence>
<dbReference type="EC" id="6.1.1.23" evidence="6"/>
<dbReference type="GO" id="GO:0050560">
    <property type="term" value="F:aspartate-tRNA(Asn) ligase activity"/>
    <property type="evidence" value="ECO:0007669"/>
    <property type="project" value="UniProtKB-EC"/>
</dbReference>
<evidence type="ECO:0000259" key="7">
    <source>
        <dbReference type="PROSITE" id="PS50862"/>
    </source>
</evidence>
<feature type="binding site" evidence="6">
    <location>
        <position position="364"/>
    </location>
    <ligand>
        <name>L-aspartate</name>
        <dbReference type="ChEBI" id="CHEBI:29991"/>
    </ligand>
</feature>
<comment type="subunit">
    <text evidence="6">Homodimer.</text>
</comment>
<dbReference type="InterPro" id="IPR002312">
    <property type="entry name" value="Asp/Asn-tRNA-synth_IIb"/>
</dbReference>
<dbReference type="GO" id="GO:0006422">
    <property type="term" value="P:aspartyl-tRNA aminoacylation"/>
    <property type="evidence" value="ECO:0007669"/>
    <property type="project" value="UniProtKB-UniRule"/>
</dbReference>
<comment type="function">
    <text evidence="6">Aspartyl-tRNA synthetase with relaxed tRNA specificity since it is able to aspartylate not only its cognate tRNA(Asp) but also tRNA(Asn). Reaction proceeds in two steps: L-aspartate is first activated by ATP to form Asp-AMP and then transferred to the acceptor end of tRNA(Asp/Asn).</text>
</comment>
<dbReference type="GO" id="GO:0003676">
    <property type="term" value="F:nucleic acid binding"/>
    <property type="evidence" value="ECO:0007669"/>
    <property type="project" value="InterPro"/>
</dbReference>
<dbReference type="InterPro" id="IPR047090">
    <property type="entry name" value="AspRS_core"/>
</dbReference>
<dbReference type="GO" id="GO:0005524">
    <property type="term" value="F:ATP binding"/>
    <property type="evidence" value="ECO:0007669"/>
    <property type="project" value="UniProtKB-UniRule"/>
</dbReference>
<feature type="region of interest" description="Aspartate" evidence="6">
    <location>
        <begin position="195"/>
        <end position="198"/>
    </location>
</feature>
<accession>A0A0G0D7G6</accession>
<dbReference type="PANTHER" id="PTHR22594:SF5">
    <property type="entry name" value="ASPARTATE--TRNA LIGASE, MITOCHONDRIAL"/>
    <property type="match status" value="1"/>
</dbReference>
<sequence>MNRVLTKNLNGLVGEKVTVFGWVNSKRNHGKITFLDIRDRYGIVQVVILPGNNDYEKAEKVSIESVVSVTGEVVKRPENLVNKNIISGDVEIQSEKLEVISPCDKLPFELDDTSGVLEETRLKYRYLDLRTKRMKQNLINRHKSNQFIRNYLSKKGYLEIETPLLTKSTPEGARDFLVPSRNQAGMFYALPQSPQQYKQLLQIAGIEKYFQIVRNFRDEDQRGDRQPEFTQVDIEASFVDEKNIIKLTENLVLELIKTIYPEKYLTLTPIPRLTHKEAMEKYQTDRPDLRKNKNDKNELAICWVVDFPMFEKKEDGSFGPSHHPFTAIKKEFVEDFEKQDPEKVIAQQYDLVINGNEVAGGSIRTHDVAVLKRVFEFLDHSQADIEEKFGHLLKAFKFGVPPHGGIAIGYDRLLMVLNNENNIREVIPFPKTGDGRDPLMDSPCRVDKKQLDELHITTQDRKRKK</sequence>
<dbReference type="AlphaFoldDB" id="A0A0G0D7G6"/>
<dbReference type="Gene3D" id="3.30.930.10">
    <property type="entry name" value="Bira Bifunctional Protein, Domain 2"/>
    <property type="match status" value="1"/>
</dbReference>
<evidence type="ECO:0000313" key="9">
    <source>
        <dbReference type="Proteomes" id="UP000034316"/>
    </source>
</evidence>
<dbReference type="SUPFAM" id="SSF50249">
    <property type="entry name" value="Nucleic acid-binding proteins"/>
    <property type="match status" value="1"/>
</dbReference>
<dbReference type="InterPro" id="IPR006195">
    <property type="entry name" value="aa-tRNA-synth_II"/>
</dbReference>
<feature type="binding site" evidence="6">
    <location>
        <position position="226"/>
    </location>
    <ligand>
        <name>ATP</name>
        <dbReference type="ChEBI" id="CHEBI:30616"/>
    </ligand>
</feature>
<dbReference type="Pfam" id="PF01336">
    <property type="entry name" value="tRNA_anti-codon"/>
    <property type="match status" value="1"/>
</dbReference>
<keyword evidence="2 6" id="KW-0547">Nucleotide-binding</keyword>
<evidence type="ECO:0000256" key="3">
    <source>
        <dbReference type="ARBA" id="ARBA00022840"/>
    </source>
</evidence>
<dbReference type="Gene3D" id="2.40.50.140">
    <property type="entry name" value="Nucleic acid-binding proteins"/>
    <property type="match status" value="1"/>
</dbReference>
<evidence type="ECO:0000313" key="8">
    <source>
        <dbReference type="EMBL" id="KKP89213.1"/>
    </source>
</evidence>
<feature type="binding site" evidence="6">
    <location>
        <position position="357"/>
    </location>
    <ligand>
        <name>ATP</name>
        <dbReference type="ChEBI" id="CHEBI:30616"/>
    </ligand>
</feature>
<dbReference type="InterPro" id="IPR047089">
    <property type="entry name" value="Asp-tRNA-ligase_1_N"/>
</dbReference>
<dbReference type="CDD" id="cd04317">
    <property type="entry name" value="EcAspRS_like_N"/>
    <property type="match status" value="1"/>
</dbReference>
<feature type="binding site" evidence="6">
    <location>
        <begin position="217"/>
        <end position="219"/>
    </location>
    <ligand>
        <name>ATP</name>
        <dbReference type="ChEBI" id="CHEBI:30616"/>
    </ligand>
</feature>
<organism evidence="8 9">
    <name type="scientific">Berkelbacteria bacterium GW2011_GWA2_35_9</name>
    <dbReference type="NCBI Taxonomy" id="1618333"/>
    <lineage>
        <taxon>Bacteria</taxon>
        <taxon>Candidatus Berkelbacteria</taxon>
    </lineage>
</organism>
<dbReference type="Pfam" id="PF00152">
    <property type="entry name" value="tRNA-synt_2"/>
    <property type="match status" value="1"/>
</dbReference>
<feature type="binding site" evidence="6">
    <location>
        <begin position="409"/>
        <end position="412"/>
    </location>
    <ligand>
        <name>ATP</name>
        <dbReference type="ChEBI" id="CHEBI:30616"/>
    </ligand>
</feature>
<name>A0A0G0D7G6_9BACT</name>
<keyword evidence="5 6" id="KW-0030">Aminoacyl-tRNA synthetase</keyword>
<dbReference type="InterPro" id="IPR045864">
    <property type="entry name" value="aa-tRNA-synth_II/BPL/LPL"/>
</dbReference>
<dbReference type="InterPro" id="IPR004365">
    <property type="entry name" value="NA-bd_OB_tRNA"/>
</dbReference>
<dbReference type="GO" id="GO:0004815">
    <property type="term" value="F:aspartate-tRNA ligase activity"/>
    <property type="evidence" value="ECO:0007669"/>
    <property type="project" value="UniProtKB-UniRule"/>
</dbReference>
<feature type="binding site" evidence="6">
    <location>
        <position position="171"/>
    </location>
    <ligand>
        <name>L-aspartate</name>
        <dbReference type="ChEBI" id="CHEBI:29991"/>
    </ligand>
</feature>
<feature type="binding site" evidence="6">
    <location>
        <position position="322"/>
    </location>
    <ligand>
        <name>L-aspartate</name>
        <dbReference type="ChEBI" id="CHEBI:29991"/>
    </ligand>
</feature>